<dbReference type="EMBL" id="IAAA01021100">
    <property type="protein sequence ID" value="LAA06897.1"/>
    <property type="molecule type" value="mRNA"/>
</dbReference>
<comment type="subcellular location">
    <subcellularLocation>
        <location evidence="1">Membrane</location>
        <topology evidence="1">Multi-pass membrane protein</topology>
    </subcellularLocation>
</comment>
<organism evidence="7">
    <name type="scientific">Parasteatoda tepidariorum</name>
    <name type="common">Common house spider</name>
    <name type="synonym">Achaearanea tepidariorum</name>
    <dbReference type="NCBI Taxonomy" id="114398"/>
    <lineage>
        <taxon>Eukaryota</taxon>
        <taxon>Metazoa</taxon>
        <taxon>Ecdysozoa</taxon>
        <taxon>Arthropoda</taxon>
        <taxon>Chelicerata</taxon>
        <taxon>Arachnida</taxon>
        <taxon>Araneae</taxon>
        <taxon>Araneomorphae</taxon>
        <taxon>Entelegynae</taxon>
        <taxon>Araneoidea</taxon>
        <taxon>Theridiidae</taxon>
        <taxon>Parasteatoda</taxon>
    </lineage>
</organism>
<comment type="similarity">
    <text evidence="2">Belongs to the unc-93 family.</text>
</comment>
<feature type="transmembrane region" description="Helical" evidence="6">
    <location>
        <begin position="47"/>
        <end position="65"/>
    </location>
</feature>
<feature type="transmembrane region" description="Helical" evidence="6">
    <location>
        <begin position="281"/>
        <end position="308"/>
    </location>
</feature>
<evidence type="ECO:0000256" key="4">
    <source>
        <dbReference type="ARBA" id="ARBA00022989"/>
    </source>
</evidence>
<dbReference type="AlphaFoldDB" id="A0A2L2YFI2"/>
<dbReference type="InterPro" id="IPR010291">
    <property type="entry name" value="Ion_channel_UNC-93"/>
</dbReference>
<reference evidence="7" key="1">
    <citation type="journal article" date="2016" name="Mol. Ecol. Resour.">
        <title>Evaluation of the impact of RNA preservation methods of spiders for de novo transcriptome assembly.</title>
        <authorList>
            <person name="Kono N."/>
            <person name="Nakamura H."/>
            <person name="Ito Y."/>
            <person name="Tomita M."/>
            <person name="Arakawa K."/>
        </authorList>
    </citation>
    <scope>NUCLEOTIDE SEQUENCE</scope>
    <source>
        <tissue evidence="7">Whole body</tissue>
    </source>
</reference>
<feature type="transmembrane region" description="Helical" evidence="6">
    <location>
        <begin position="205"/>
        <end position="225"/>
    </location>
</feature>
<evidence type="ECO:0000256" key="2">
    <source>
        <dbReference type="ARBA" id="ARBA00009172"/>
    </source>
</evidence>
<evidence type="ECO:0000256" key="3">
    <source>
        <dbReference type="ARBA" id="ARBA00022692"/>
    </source>
</evidence>
<dbReference type="PANTHER" id="PTHR19444:SF13">
    <property type="entry name" value="PROTEIN UNC-93 HOMOLOG A"/>
    <property type="match status" value="1"/>
</dbReference>
<dbReference type="EMBL" id="IAAA01021099">
    <property type="protein sequence ID" value="LAA06892.1"/>
    <property type="molecule type" value="mRNA"/>
</dbReference>
<name>A0A2L2YFI2_PARTP</name>
<dbReference type="GO" id="GO:0043266">
    <property type="term" value="P:regulation of potassium ion transport"/>
    <property type="evidence" value="ECO:0007669"/>
    <property type="project" value="TreeGrafter"/>
</dbReference>
<feature type="transmembrane region" description="Helical" evidence="6">
    <location>
        <begin position="411"/>
        <end position="428"/>
    </location>
</feature>
<feature type="transmembrane region" description="Helical" evidence="6">
    <location>
        <begin position="137"/>
        <end position="162"/>
    </location>
</feature>
<keyword evidence="3 6" id="KW-0812">Transmembrane</keyword>
<dbReference type="OrthoDB" id="6434009at2759"/>
<dbReference type="GO" id="GO:0006937">
    <property type="term" value="P:regulation of muscle contraction"/>
    <property type="evidence" value="ECO:0007669"/>
    <property type="project" value="TreeGrafter"/>
</dbReference>
<feature type="transmembrane region" description="Helical" evidence="6">
    <location>
        <begin position="320"/>
        <end position="340"/>
    </location>
</feature>
<accession>A0A2L2YFI2</accession>
<evidence type="ECO:0000256" key="1">
    <source>
        <dbReference type="ARBA" id="ARBA00004141"/>
    </source>
</evidence>
<dbReference type="PANTHER" id="PTHR19444">
    <property type="entry name" value="UNC-93 RELATED"/>
    <property type="match status" value="1"/>
</dbReference>
<feature type="transmembrane region" description="Helical" evidence="6">
    <location>
        <begin position="96"/>
        <end position="117"/>
    </location>
</feature>
<dbReference type="SUPFAM" id="SSF103473">
    <property type="entry name" value="MFS general substrate transporter"/>
    <property type="match status" value="1"/>
</dbReference>
<dbReference type="GO" id="GO:0055120">
    <property type="term" value="C:striated muscle dense body"/>
    <property type="evidence" value="ECO:0007669"/>
    <property type="project" value="TreeGrafter"/>
</dbReference>
<evidence type="ECO:0000256" key="5">
    <source>
        <dbReference type="ARBA" id="ARBA00023136"/>
    </source>
</evidence>
<dbReference type="Gene3D" id="1.20.1250.20">
    <property type="entry name" value="MFS general substrate transporter like domains"/>
    <property type="match status" value="2"/>
</dbReference>
<keyword evidence="4 6" id="KW-1133">Transmembrane helix</keyword>
<protein>
    <submittedName>
        <fullName evidence="7">UNC93-like protein</fullName>
    </submittedName>
</protein>
<dbReference type="Pfam" id="PF05978">
    <property type="entry name" value="UNC-93"/>
    <property type="match status" value="1"/>
</dbReference>
<proteinExistence type="evidence at transcript level"/>
<dbReference type="GO" id="GO:0015459">
    <property type="term" value="F:potassium channel regulator activity"/>
    <property type="evidence" value="ECO:0007669"/>
    <property type="project" value="TreeGrafter"/>
</dbReference>
<feature type="transmembrane region" description="Helical" evidence="6">
    <location>
        <begin position="7"/>
        <end position="27"/>
    </location>
</feature>
<keyword evidence="5 6" id="KW-0472">Membrane</keyword>
<feature type="transmembrane region" description="Helical" evidence="6">
    <location>
        <begin position="387"/>
        <end position="405"/>
    </location>
</feature>
<evidence type="ECO:0000256" key="6">
    <source>
        <dbReference type="SAM" id="Phobius"/>
    </source>
</evidence>
<dbReference type="InterPro" id="IPR036259">
    <property type="entry name" value="MFS_trans_sf"/>
</dbReference>
<sequence length="446" mass="49790">MSQRRILRNLLITSLCYLFFYTGYWCLGGLQSTMNSNDGIGDDSQAVINGMSLLSSLFLPDFLIAKFGSKKVLTACTLLGCPYLAANMYLRWDTMIVTSVLYGLMNGPFVTAQAVYIEELASRFEKSVNQNIEVVMVSFFGVFTSFTESTYIFGNILVYYALKPNRVNNTFINESTTDDCGYYFKPYDNVTNSNLDPPLESQRQLLVGTFAIFGILSALILALFLDPLKNDLKEGSGGNFILNQFLSAVKHLRNPHQILLVPISIYAGMEGPFYLNEITQAYIACFWGVHHVGIVTLFFGVGGAIMSLFVGPLVKYISQIAVIILGACLNVAICLLLFLWKPSPETTGIYFVIAGIWGMGDAIWWSQIPALYGLMFPKDREAGFSNLYFWSFFGSFLSYTYANYLSISVKINILMASLLISMACYLVGQFKMKCSARREYIAIGDD</sequence>
<feature type="transmembrane region" description="Helical" evidence="6">
    <location>
        <begin position="346"/>
        <end position="366"/>
    </location>
</feature>
<evidence type="ECO:0000313" key="7">
    <source>
        <dbReference type="EMBL" id="LAA06892.1"/>
    </source>
</evidence>
<dbReference type="InterPro" id="IPR051951">
    <property type="entry name" value="UNC-93_regulatory"/>
</dbReference>
<dbReference type="GO" id="GO:0005886">
    <property type="term" value="C:plasma membrane"/>
    <property type="evidence" value="ECO:0007669"/>
    <property type="project" value="TreeGrafter"/>
</dbReference>